<dbReference type="GO" id="GO:0005789">
    <property type="term" value="C:endoplasmic reticulum membrane"/>
    <property type="evidence" value="ECO:0007669"/>
    <property type="project" value="InterPro"/>
</dbReference>
<evidence type="ECO:0000313" key="2">
    <source>
        <dbReference type="EMBL" id="KAF9445008.1"/>
    </source>
</evidence>
<evidence type="ECO:0000313" key="3">
    <source>
        <dbReference type="Proteomes" id="UP000807342"/>
    </source>
</evidence>
<keyword evidence="3" id="KW-1185">Reference proteome</keyword>
<dbReference type="Pfam" id="PF04987">
    <property type="entry name" value="PigN"/>
    <property type="match status" value="1"/>
</dbReference>
<proteinExistence type="predicted"/>
<comment type="caution">
    <text evidence="2">The sequence shown here is derived from an EMBL/GenBank/DDBJ whole genome shotgun (WGS) entry which is preliminary data.</text>
</comment>
<protein>
    <recommendedName>
        <fullName evidence="1">GPI ethanolamine phosphate transferase 1 C-terminal domain-containing protein</fullName>
    </recommendedName>
</protein>
<accession>A0A9P5X540</accession>
<dbReference type="InterPro" id="IPR017852">
    <property type="entry name" value="GPI_EtnP_transferase_1_C"/>
</dbReference>
<reference evidence="2" key="1">
    <citation type="submission" date="2020-11" db="EMBL/GenBank/DDBJ databases">
        <authorList>
            <consortium name="DOE Joint Genome Institute"/>
            <person name="Ahrendt S."/>
            <person name="Riley R."/>
            <person name="Andreopoulos W."/>
            <person name="Labutti K."/>
            <person name="Pangilinan J."/>
            <person name="Ruiz-Duenas F.J."/>
            <person name="Barrasa J.M."/>
            <person name="Sanchez-Garcia M."/>
            <person name="Camarero S."/>
            <person name="Miyauchi S."/>
            <person name="Serrano A."/>
            <person name="Linde D."/>
            <person name="Babiker R."/>
            <person name="Drula E."/>
            <person name="Ayuso-Fernandez I."/>
            <person name="Pacheco R."/>
            <person name="Padilla G."/>
            <person name="Ferreira P."/>
            <person name="Barriuso J."/>
            <person name="Kellner H."/>
            <person name="Castanera R."/>
            <person name="Alfaro M."/>
            <person name="Ramirez L."/>
            <person name="Pisabarro A.G."/>
            <person name="Kuo A."/>
            <person name="Tritt A."/>
            <person name="Lipzen A."/>
            <person name="He G."/>
            <person name="Yan M."/>
            <person name="Ng V."/>
            <person name="Cullen D."/>
            <person name="Martin F."/>
            <person name="Rosso M.-N."/>
            <person name="Henrissat B."/>
            <person name="Hibbett D."/>
            <person name="Martinez A.T."/>
            <person name="Grigoriev I.V."/>
        </authorList>
    </citation>
    <scope>NUCLEOTIDE SEQUENCE</scope>
    <source>
        <strain evidence="2">MF-IS2</strain>
    </source>
</reference>
<dbReference type="AlphaFoldDB" id="A0A9P5X540"/>
<organism evidence="2 3">
    <name type="scientific">Macrolepiota fuliginosa MF-IS2</name>
    <dbReference type="NCBI Taxonomy" id="1400762"/>
    <lineage>
        <taxon>Eukaryota</taxon>
        <taxon>Fungi</taxon>
        <taxon>Dikarya</taxon>
        <taxon>Basidiomycota</taxon>
        <taxon>Agaricomycotina</taxon>
        <taxon>Agaricomycetes</taxon>
        <taxon>Agaricomycetidae</taxon>
        <taxon>Agaricales</taxon>
        <taxon>Agaricineae</taxon>
        <taxon>Agaricaceae</taxon>
        <taxon>Macrolepiota</taxon>
    </lineage>
</organism>
<gene>
    <name evidence="2" type="ORF">P691DRAFT_297216</name>
</gene>
<dbReference type="EMBL" id="MU151331">
    <property type="protein sequence ID" value="KAF9445008.1"/>
    <property type="molecule type" value="Genomic_DNA"/>
</dbReference>
<sequence length="92" mass="10645">MPPSCTTLDGLHYRRMYNRTLSYIGLPRMDALRIPIRDQAIDRPTSIYVHGLLGDVSTTSAAALWVVFYTQNSPWSYYLHVSFPAYFWSQIL</sequence>
<dbReference type="GO" id="GO:0016740">
    <property type="term" value="F:transferase activity"/>
    <property type="evidence" value="ECO:0007669"/>
    <property type="project" value="InterPro"/>
</dbReference>
<dbReference type="Proteomes" id="UP000807342">
    <property type="component" value="Unassembled WGS sequence"/>
</dbReference>
<name>A0A9P5X540_9AGAR</name>
<evidence type="ECO:0000259" key="1">
    <source>
        <dbReference type="Pfam" id="PF04987"/>
    </source>
</evidence>
<dbReference type="GO" id="GO:0006506">
    <property type="term" value="P:GPI anchor biosynthetic process"/>
    <property type="evidence" value="ECO:0007669"/>
    <property type="project" value="InterPro"/>
</dbReference>
<feature type="domain" description="GPI ethanolamine phosphate transferase 1 C-terminal" evidence="1">
    <location>
        <begin position="56"/>
        <end position="92"/>
    </location>
</feature>